<evidence type="ECO:0000256" key="2">
    <source>
        <dbReference type="ARBA" id="ARBA00004123"/>
    </source>
</evidence>
<dbReference type="PANTHER" id="PTHR22930">
    <property type="match status" value="1"/>
</dbReference>
<dbReference type="InterPro" id="IPR027806">
    <property type="entry name" value="HARBI1_dom"/>
</dbReference>
<evidence type="ECO:0000313" key="15">
    <source>
        <dbReference type="RefSeq" id="XP_026060431.1"/>
    </source>
</evidence>
<keyword evidence="7" id="KW-0540">Nuclease</keyword>
<evidence type="ECO:0000256" key="3">
    <source>
        <dbReference type="ARBA" id="ARBA00004496"/>
    </source>
</evidence>
<keyword evidence="9" id="KW-0378">Hydrolase</keyword>
<evidence type="ECO:0000256" key="8">
    <source>
        <dbReference type="ARBA" id="ARBA00022723"/>
    </source>
</evidence>
<dbReference type="RefSeq" id="XP_026116806.1">
    <property type="nucleotide sequence ID" value="XM_026261021.1"/>
</dbReference>
<evidence type="ECO:0000256" key="1">
    <source>
        <dbReference type="ARBA" id="ARBA00001968"/>
    </source>
</evidence>
<dbReference type="GO" id="GO:0005634">
    <property type="term" value="C:nucleus"/>
    <property type="evidence" value="ECO:0007669"/>
    <property type="project" value="UniProtKB-SubCell"/>
</dbReference>
<comment type="cofactor">
    <cofactor evidence="1">
        <name>a divalent metal cation</name>
        <dbReference type="ChEBI" id="CHEBI:60240"/>
    </cofactor>
</comment>
<name>A0A6P6JKZ7_CARAU</name>
<keyword evidence="14" id="KW-1185">Reference proteome</keyword>
<dbReference type="GO" id="GO:0016787">
    <property type="term" value="F:hydrolase activity"/>
    <property type="evidence" value="ECO:0007669"/>
    <property type="project" value="UniProtKB-KW"/>
</dbReference>
<dbReference type="OrthoDB" id="2415966at2759"/>
<dbReference type="Proteomes" id="UP000515129">
    <property type="component" value="Chromosome 26"/>
</dbReference>
<evidence type="ECO:0000259" key="13">
    <source>
        <dbReference type="Pfam" id="PF13359"/>
    </source>
</evidence>
<dbReference type="InterPro" id="IPR045249">
    <property type="entry name" value="HARBI1-like"/>
</dbReference>
<evidence type="ECO:0000256" key="7">
    <source>
        <dbReference type="ARBA" id="ARBA00022722"/>
    </source>
</evidence>
<dbReference type="InterPro" id="IPR026103">
    <property type="entry name" value="HARBI1_animal"/>
</dbReference>
<dbReference type="GO" id="GO:0004518">
    <property type="term" value="F:nuclease activity"/>
    <property type="evidence" value="ECO:0007669"/>
    <property type="project" value="UniProtKB-KW"/>
</dbReference>
<reference evidence="15 16" key="1">
    <citation type="submission" date="2025-04" db="UniProtKB">
        <authorList>
            <consortium name="RefSeq"/>
        </authorList>
    </citation>
    <scope>IDENTIFICATION</scope>
    <source>
        <strain evidence="15 16">Wakin</strain>
        <tissue evidence="15 16">Muscle</tissue>
    </source>
</reference>
<dbReference type="GO" id="GO:0046872">
    <property type="term" value="F:metal ion binding"/>
    <property type="evidence" value="ECO:0007669"/>
    <property type="project" value="UniProtKB-KW"/>
</dbReference>
<dbReference type="KEGG" id="caua:113044562"/>
<dbReference type="AlphaFoldDB" id="A0A6P6JKZ7"/>
<evidence type="ECO:0000256" key="6">
    <source>
        <dbReference type="ARBA" id="ARBA00022490"/>
    </source>
</evidence>
<protein>
    <recommendedName>
        <fullName evidence="5">Putative nuclease HARBI1</fullName>
    </recommendedName>
    <alternativeName>
        <fullName evidence="11">Harbinger transposase-derived nuclease</fullName>
    </alternativeName>
</protein>
<dbReference type="PROSITE" id="PS51257">
    <property type="entry name" value="PROKAR_LIPOPROTEIN"/>
    <property type="match status" value="1"/>
</dbReference>
<evidence type="ECO:0000256" key="5">
    <source>
        <dbReference type="ARBA" id="ARBA00015519"/>
    </source>
</evidence>
<gene>
    <name evidence="15" type="primary">LOC113044562</name>
    <name evidence="16" type="synonym">LOC113095504</name>
</gene>
<dbReference type="RefSeq" id="XP_026060431.1">
    <property type="nucleotide sequence ID" value="XM_026204646.1"/>
</dbReference>
<evidence type="ECO:0000256" key="12">
    <source>
        <dbReference type="ARBA" id="ARBA00045850"/>
    </source>
</evidence>
<evidence type="ECO:0000256" key="10">
    <source>
        <dbReference type="ARBA" id="ARBA00023242"/>
    </source>
</evidence>
<dbReference type="PANTHER" id="PTHR22930:SF267">
    <property type="entry name" value="NUCLEASE HARBI1-RELATED"/>
    <property type="match status" value="1"/>
</dbReference>
<keyword evidence="6" id="KW-0963">Cytoplasm</keyword>
<evidence type="ECO:0000256" key="11">
    <source>
        <dbReference type="ARBA" id="ARBA00030126"/>
    </source>
</evidence>
<dbReference type="PRINTS" id="PR02086">
    <property type="entry name" value="PUTNUCHARBI1"/>
</dbReference>
<comment type="similarity">
    <text evidence="4">Belongs to the HARBI1 family.</text>
</comment>
<keyword evidence="8" id="KW-0479">Metal-binding</keyword>
<proteinExistence type="inferred from homology"/>
<evidence type="ECO:0000256" key="4">
    <source>
        <dbReference type="ARBA" id="ARBA00006958"/>
    </source>
</evidence>
<comment type="subcellular location">
    <subcellularLocation>
        <location evidence="3">Cytoplasm</location>
    </subcellularLocation>
    <subcellularLocation>
        <location evidence="2">Nucleus</location>
    </subcellularLocation>
</comment>
<evidence type="ECO:0000313" key="16">
    <source>
        <dbReference type="RefSeq" id="XP_026116806.1"/>
    </source>
</evidence>
<keyword evidence="10" id="KW-0539">Nucleus</keyword>
<accession>A0A6P6JKZ7</accession>
<organism evidence="14 15">
    <name type="scientific">Carassius auratus</name>
    <name type="common">Goldfish</name>
    <dbReference type="NCBI Taxonomy" id="7957"/>
    <lineage>
        <taxon>Eukaryota</taxon>
        <taxon>Metazoa</taxon>
        <taxon>Chordata</taxon>
        <taxon>Craniata</taxon>
        <taxon>Vertebrata</taxon>
        <taxon>Euteleostomi</taxon>
        <taxon>Actinopterygii</taxon>
        <taxon>Neopterygii</taxon>
        <taxon>Teleostei</taxon>
        <taxon>Ostariophysi</taxon>
        <taxon>Cypriniformes</taxon>
        <taxon>Cyprinidae</taxon>
        <taxon>Cyprininae</taxon>
        <taxon>Carassius</taxon>
    </lineage>
</organism>
<dbReference type="KEGG" id="caua:113095504"/>
<feature type="domain" description="DDE Tnp4" evidence="13">
    <location>
        <begin position="166"/>
        <end position="311"/>
    </location>
</feature>
<dbReference type="Pfam" id="PF13359">
    <property type="entry name" value="DDE_Tnp_4"/>
    <property type="match status" value="1"/>
</dbReference>
<dbReference type="GeneID" id="113044562"/>
<sequence length="362" mass="41174">MKAQNCVLLSALTMACPFLRDVVDEEALVLRRAFRRERVFRDRLDPLAFPDDHLYERYRFSADGIRYLCRLLGPRIKHRTARSHALSVEQMVCVALRFFASGAFLYSVGDAEQLNKATICRTIRSVCLAIKALADVFISFPGHRRLCDMKGEFYRIAGFPNVIGAVDCTHIRIKAPSGAHEADFVNRKSFHSINVQMVCNADTVISNVVAKWPGSVHDSRIFRASEIYQCLSQGEFSGVLLGDRGYGCQPFLLTPFTDPQEAQQAYNHAHARARVEMTFGLLKACFHFLHKLRVNPVRACDITVACAVLHNVACLRKERAPRVPPAMDWDNPAIFPDDDSGRLLRDQYVLNYFSWYVCFQFR</sequence>
<evidence type="ECO:0000256" key="9">
    <source>
        <dbReference type="ARBA" id="ARBA00022801"/>
    </source>
</evidence>
<evidence type="ECO:0000313" key="14">
    <source>
        <dbReference type="Proteomes" id="UP000515129"/>
    </source>
</evidence>
<dbReference type="GO" id="GO:0005737">
    <property type="term" value="C:cytoplasm"/>
    <property type="evidence" value="ECO:0007669"/>
    <property type="project" value="UniProtKB-SubCell"/>
</dbReference>
<comment type="function">
    <text evidence="12">Transposase-derived protein that may have nuclease activity. Does not have transposase activity.</text>
</comment>